<evidence type="ECO:0000313" key="2">
    <source>
        <dbReference type="EMBL" id="RXN05731.1"/>
    </source>
</evidence>
<feature type="compositionally biased region" description="Basic and acidic residues" evidence="1">
    <location>
        <begin position="1"/>
        <end position="12"/>
    </location>
</feature>
<dbReference type="AlphaFoldDB" id="A0A498LBP0"/>
<reference evidence="2 3" key="1">
    <citation type="submission" date="2018-03" db="EMBL/GenBank/DDBJ databases">
        <title>Draft genome sequence of Rohu Carp (Labeo rohita).</title>
        <authorList>
            <person name="Das P."/>
            <person name="Kushwaha B."/>
            <person name="Joshi C.G."/>
            <person name="Kumar D."/>
            <person name="Nagpure N.S."/>
            <person name="Sahoo L."/>
            <person name="Das S.P."/>
            <person name="Bit A."/>
            <person name="Patnaik S."/>
            <person name="Meher P.K."/>
            <person name="Jayasankar P."/>
            <person name="Koringa P.G."/>
            <person name="Patel N.V."/>
            <person name="Hinsu A.T."/>
            <person name="Kumar R."/>
            <person name="Pandey M."/>
            <person name="Agarwal S."/>
            <person name="Srivastava S."/>
            <person name="Singh M."/>
            <person name="Iquebal M.A."/>
            <person name="Jaiswal S."/>
            <person name="Angadi U.B."/>
            <person name="Kumar N."/>
            <person name="Raza M."/>
            <person name="Shah T.M."/>
            <person name="Rai A."/>
            <person name="Jena J.K."/>
        </authorList>
    </citation>
    <scope>NUCLEOTIDE SEQUENCE [LARGE SCALE GENOMIC DNA]</scope>
    <source>
        <strain evidence="2">DASCIFA01</strain>
        <tissue evidence="2">Testis</tissue>
    </source>
</reference>
<evidence type="ECO:0000256" key="1">
    <source>
        <dbReference type="SAM" id="MobiDB-lite"/>
    </source>
</evidence>
<evidence type="ECO:0000313" key="3">
    <source>
        <dbReference type="Proteomes" id="UP000290572"/>
    </source>
</evidence>
<feature type="region of interest" description="Disordered" evidence="1">
    <location>
        <begin position="1"/>
        <end position="24"/>
    </location>
</feature>
<accession>A0A498LBP0</accession>
<protein>
    <submittedName>
        <fullName evidence="2">Uncharacterized protein</fullName>
    </submittedName>
</protein>
<dbReference type="Proteomes" id="UP000290572">
    <property type="component" value="Unassembled WGS sequence"/>
</dbReference>
<comment type="caution">
    <text evidence="2">The sequence shown here is derived from an EMBL/GenBank/DDBJ whole genome shotgun (WGS) entry which is preliminary data.</text>
</comment>
<name>A0A498LBP0_LABRO</name>
<proteinExistence type="predicted"/>
<organism evidence="2 3">
    <name type="scientific">Labeo rohita</name>
    <name type="common">Indian major carp</name>
    <name type="synonym">Cyprinus rohita</name>
    <dbReference type="NCBI Taxonomy" id="84645"/>
    <lineage>
        <taxon>Eukaryota</taxon>
        <taxon>Metazoa</taxon>
        <taxon>Chordata</taxon>
        <taxon>Craniata</taxon>
        <taxon>Vertebrata</taxon>
        <taxon>Euteleostomi</taxon>
        <taxon>Actinopterygii</taxon>
        <taxon>Neopterygii</taxon>
        <taxon>Teleostei</taxon>
        <taxon>Ostariophysi</taxon>
        <taxon>Cypriniformes</taxon>
        <taxon>Cyprinidae</taxon>
        <taxon>Labeoninae</taxon>
        <taxon>Labeonini</taxon>
        <taxon>Labeo</taxon>
    </lineage>
</organism>
<sequence>MGDRKADGDLRHATTPRTAELSLAEPHLAQTHGAAGMLAVEEFGTSPVAEVVETDLALKPGVLRQGLHRS</sequence>
<gene>
    <name evidence="2" type="ORF">ROHU_033226</name>
</gene>
<keyword evidence="3" id="KW-1185">Reference proteome</keyword>
<dbReference type="EMBL" id="QBIY01013392">
    <property type="protein sequence ID" value="RXN05731.1"/>
    <property type="molecule type" value="Genomic_DNA"/>
</dbReference>